<dbReference type="OrthoDB" id="9777193at2"/>
<dbReference type="SMART" id="SM00882">
    <property type="entry name" value="CoA_trans"/>
    <property type="match status" value="1"/>
</dbReference>
<evidence type="ECO:0000313" key="2">
    <source>
        <dbReference type="EMBL" id="GAC13974.1"/>
    </source>
</evidence>
<dbReference type="STRING" id="1127673.GLIP_1333"/>
<dbReference type="EMBL" id="BAEN01000030">
    <property type="protein sequence ID" value="GAC13974.1"/>
    <property type="molecule type" value="Genomic_DNA"/>
</dbReference>
<dbReference type="Gene3D" id="3.30.30.40">
    <property type="match status" value="1"/>
</dbReference>
<dbReference type="PANTHER" id="PTHR13707:SF60">
    <property type="entry name" value="ACETATE COA-TRANSFERASE SUBUNIT ALPHA"/>
    <property type="match status" value="1"/>
</dbReference>
<keyword evidence="3" id="KW-1185">Reference proteome</keyword>
<dbReference type="SUPFAM" id="SSF100950">
    <property type="entry name" value="NagB/RpiA/CoA transferase-like"/>
    <property type="match status" value="1"/>
</dbReference>
<dbReference type="GO" id="GO:0008410">
    <property type="term" value="F:CoA-transferase activity"/>
    <property type="evidence" value="ECO:0007669"/>
    <property type="project" value="InterPro"/>
</dbReference>
<dbReference type="eggNOG" id="COG1788">
    <property type="taxonomic scope" value="Bacteria"/>
</dbReference>
<protein>
    <submittedName>
        <fullName evidence="2">CoA-transferase, alpha subunit</fullName>
    </submittedName>
</protein>
<dbReference type="AlphaFoldDB" id="K6WZX4"/>
<comment type="caution">
    <text evidence="2">The sequence shown here is derived from an EMBL/GenBank/DDBJ whole genome shotgun (WGS) entry which is preliminary data.</text>
</comment>
<dbReference type="InterPro" id="IPR004165">
    <property type="entry name" value="CoA_trans_fam_I"/>
</dbReference>
<dbReference type="PANTHER" id="PTHR13707">
    <property type="entry name" value="KETOACID-COENZYME A TRANSFERASE"/>
    <property type="match status" value="1"/>
</dbReference>
<proteinExistence type="predicted"/>
<accession>K6WZX4</accession>
<sequence>MNKVKTASQIVSELRDGMTVGIGGWGPRRKPMALIREILRSDLKDLTIVSYGGADVGMLCAAGKVKKLIFAFVSLDFIPLEPYFRIARQQGELELMEIDEGMLLLGLRAAAWGSPFIPTQVGLGTDVIKNNPDLKVINSPYDDKEWVAMPALKLDAALVHVDRADERGVCRISAPDHHMDDWFVRAAKKSYVSCDEIVDSHHFNSPEVARQVFWERSLTSAVCHIPGGAHPTSCAPFYGIDNKHFLRYNKSAKEGGFTEYSDTFINGKTEQDYQALLGGIDAIKQIPQTTY</sequence>
<dbReference type="Gene3D" id="3.40.1080.10">
    <property type="entry name" value="Glutaconate Coenzyme A-transferase"/>
    <property type="match status" value="1"/>
</dbReference>
<dbReference type="InterPro" id="IPR037171">
    <property type="entry name" value="NagB/RpiA_transferase-like"/>
</dbReference>
<evidence type="ECO:0000256" key="1">
    <source>
        <dbReference type="ARBA" id="ARBA00022679"/>
    </source>
</evidence>
<dbReference type="RefSeq" id="WP_008843790.1">
    <property type="nucleotide sequence ID" value="NZ_BAEN01000030.1"/>
</dbReference>
<dbReference type="Pfam" id="PF01144">
    <property type="entry name" value="CoA_trans"/>
    <property type="match status" value="1"/>
</dbReference>
<reference evidence="2 3" key="1">
    <citation type="journal article" date="2017" name="Antonie Van Leeuwenhoek">
        <title>Rhizobium rhizosphaerae sp. nov., a novel species isolated from rice rhizosphere.</title>
        <authorList>
            <person name="Zhao J.J."/>
            <person name="Zhang J."/>
            <person name="Zhang R.J."/>
            <person name="Zhang C.W."/>
            <person name="Yin H.Q."/>
            <person name="Zhang X.X."/>
        </authorList>
    </citation>
    <scope>NUCLEOTIDE SEQUENCE [LARGE SCALE GENOMIC DNA]</scope>
    <source>
        <strain evidence="2 3">E3</strain>
    </source>
</reference>
<name>K6WZX4_9ALTE</name>
<organism evidence="2 3">
    <name type="scientific">Aliiglaciecola lipolytica E3</name>
    <dbReference type="NCBI Taxonomy" id="1127673"/>
    <lineage>
        <taxon>Bacteria</taxon>
        <taxon>Pseudomonadati</taxon>
        <taxon>Pseudomonadota</taxon>
        <taxon>Gammaproteobacteria</taxon>
        <taxon>Alteromonadales</taxon>
        <taxon>Alteromonadaceae</taxon>
        <taxon>Aliiglaciecola</taxon>
    </lineage>
</organism>
<gene>
    <name evidence="2" type="ORF">GLIP_1333</name>
</gene>
<dbReference type="Proteomes" id="UP000006334">
    <property type="component" value="Unassembled WGS sequence"/>
</dbReference>
<keyword evidence="1 2" id="KW-0808">Transferase</keyword>
<evidence type="ECO:0000313" key="3">
    <source>
        <dbReference type="Proteomes" id="UP000006334"/>
    </source>
</evidence>